<name>A0A5M9MKN9_9EURO</name>
<accession>A0A5M9MKN9</accession>
<sequence length="164" mass="18650">MKLLAHDIAERLSIRWILPTPLLQNRLVMMGVRLPKAMKHILNVARDLGISVIVLGLADTWLPLEYDANLMEACLPVDLTPMPVSKTRIKEAIESQTHDLIGVTTFTDNCLVDDSRIAQKLRLWSHLPEASGRVMNKKMTDPFRKSDNNVMIVHYAQDVQDVQR</sequence>
<dbReference type="Gene3D" id="3.40.50.20">
    <property type="match status" value="1"/>
</dbReference>
<organism evidence="2 3">
    <name type="scientific">Aspergillus tanneri</name>
    <dbReference type="NCBI Taxonomy" id="1220188"/>
    <lineage>
        <taxon>Eukaryota</taxon>
        <taxon>Fungi</taxon>
        <taxon>Dikarya</taxon>
        <taxon>Ascomycota</taxon>
        <taxon>Pezizomycotina</taxon>
        <taxon>Eurotiomycetes</taxon>
        <taxon>Eurotiomycetidae</taxon>
        <taxon>Eurotiales</taxon>
        <taxon>Aspergillaceae</taxon>
        <taxon>Aspergillus</taxon>
        <taxon>Aspergillus subgen. Circumdati</taxon>
    </lineage>
</organism>
<dbReference type="VEuPathDB" id="FungiDB:EYZ11_007839"/>
<gene>
    <name evidence="2" type="ORF">ATNIH1004_006272</name>
</gene>
<dbReference type="AlphaFoldDB" id="A0A5M9MKN9"/>
<reference evidence="2 3" key="1">
    <citation type="submission" date="2019-08" db="EMBL/GenBank/DDBJ databases">
        <title>The genome sequence of a newly discovered highly antifungal drug resistant Aspergillus species, Aspergillus tanneri NIH 1004.</title>
        <authorList>
            <person name="Mounaud S."/>
            <person name="Singh I."/>
            <person name="Joardar V."/>
            <person name="Pakala S."/>
            <person name="Pakala S."/>
            <person name="Venepally P."/>
            <person name="Chung J.K."/>
            <person name="Losada L."/>
            <person name="Nierman W.C."/>
        </authorList>
    </citation>
    <scope>NUCLEOTIDE SEQUENCE [LARGE SCALE GENOMIC DNA]</scope>
    <source>
        <strain evidence="2 3">NIH1004</strain>
    </source>
</reference>
<dbReference type="Proteomes" id="UP000324241">
    <property type="component" value="Unassembled WGS sequence"/>
</dbReference>
<dbReference type="RefSeq" id="XP_033426939.1">
    <property type="nucleotide sequence ID" value="XM_033570907.1"/>
</dbReference>
<evidence type="ECO:0000313" key="2">
    <source>
        <dbReference type="EMBL" id="KAA8647578.1"/>
    </source>
</evidence>
<dbReference type="Pfam" id="PF18130">
    <property type="entry name" value="ATPgrasp_N"/>
    <property type="match status" value="1"/>
</dbReference>
<evidence type="ECO:0000313" key="3">
    <source>
        <dbReference type="Proteomes" id="UP000324241"/>
    </source>
</evidence>
<protein>
    <recommendedName>
        <fullName evidence="1">BL00235/CARNS1 N-terminal domain-containing protein</fullName>
    </recommendedName>
</protein>
<proteinExistence type="predicted"/>
<evidence type="ECO:0000259" key="1">
    <source>
        <dbReference type="Pfam" id="PF18130"/>
    </source>
</evidence>
<comment type="caution">
    <text evidence="2">The sequence shown here is derived from an EMBL/GenBank/DDBJ whole genome shotgun (WGS) entry which is preliminary data.</text>
</comment>
<feature type="domain" description="BL00235/CARNS1 N-terminal" evidence="1">
    <location>
        <begin position="44"/>
        <end position="123"/>
    </location>
</feature>
<dbReference type="InterPro" id="IPR041472">
    <property type="entry name" value="BL00235/CARNS1_N"/>
</dbReference>
<dbReference type="GeneID" id="54328974"/>
<dbReference type="EMBL" id="QUQM01000004">
    <property type="protein sequence ID" value="KAA8647578.1"/>
    <property type="molecule type" value="Genomic_DNA"/>
</dbReference>